<dbReference type="RefSeq" id="WP_042629018.1">
    <property type="nucleotide sequence ID" value="NZ_CP002581.1"/>
</dbReference>
<reference evidence="10 11" key="2">
    <citation type="journal article" date="2016" name="Appl. Microbiol. Biotechnol.">
        <title>Mutations improving production and secretion of extracellular lipase by Burkholderia glumae PG1.</title>
        <authorList>
            <person name="Knapp A."/>
            <person name="Voget S."/>
            <person name="Gao R."/>
            <person name="Zaburannyi N."/>
            <person name="Krysciak D."/>
            <person name="Breuer M."/>
            <person name="Hauer B."/>
            <person name="Streit W.R."/>
            <person name="Muller R."/>
            <person name="Daniel R."/>
            <person name="Jaeger K.E."/>
        </authorList>
    </citation>
    <scope>NUCLEOTIDE SEQUENCE [LARGE SCALE GENOMIC DNA]</scope>
    <source>
        <strain evidence="10 11">PG1</strain>
    </source>
</reference>
<dbReference type="GO" id="GO:0005886">
    <property type="term" value="C:plasma membrane"/>
    <property type="evidence" value="ECO:0007669"/>
    <property type="project" value="UniProtKB-SubCell"/>
</dbReference>
<comment type="subcellular location">
    <subcellularLocation>
        <location evidence="1">Cell membrane</location>
        <topology evidence="1">Multi-pass membrane protein</topology>
    </subcellularLocation>
</comment>
<dbReference type="InterPro" id="IPR033479">
    <property type="entry name" value="dCache_1"/>
</dbReference>
<reference evidence="11" key="1">
    <citation type="submission" date="2011-03" db="EMBL/GenBank/DDBJ databases">
        <authorList>
            <person name="Voget S."/>
            <person name="Streit W.R."/>
            <person name="Jaeger K.E."/>
            <person name="Daniel R."/>
        </authorList>
    </citation>
    <scope>NUCLEOTIDE SEQUENCE [LARGE SCALE GENOMIC DNA]</scope>
    <source>
        <strain evidence="11">PG1</strain>
    </source>
</reference>
<dbReference type="PROSITE" id="PS50887">
    <property type="entry name" value="GGDEF"/>
    <property type="match status" value="1"/>
</dbReference>
<dbReference type="InterPro" id="IPR043128">
    <property type="entry name" value="Rev_trsase/Diguanyl_cyclase"/>
</dbReference>
<evidence type="ECO:0000256" key="8">
    <source>
        <dbReference type="SAM" id="Phobius"/>
    </source>
</evidence>
<keyword evidence="5 8" id="KW-1133">Transmembrane helix</keyword>
<proteinExistence type="predicted"/>
<keyword evidence="4 8" id="KW-0812">Transmembrane</keyword>
<dbReference type="HOGENOM" id="CLU_000445_134_3_4"/>
<organism evidence="10 11">
    <name type="scientific">Burkholderia plantarii</name>
    <dbReference type="NCBI Taxonomy" id="41899"/>
    <lineage>
        <taxon>Bacteria</taxon>
        <taxon>Pseudomonadati</taxon>
        <taxon>Pseudomonadota</taxon>
        <taxon>Betaproteobacteria</taxon>
        <taxon>Burkholderiales</taxon>
        <taxon>Burkholderiaceae</taxon>
        <taxon>Burkholderia</taxon>
    </lineage>
</organism>
<dbReference type="Gene3D" id="3.30.450.20">
    <property type="entry name" value="PAS domain"/>
    <property type="match status" value="2"/>
</dbReference>
<name>A0A0B6RZM6_BURPL</name>
<feature type="transmembrane region" description="Helical" evidence="8">
    <location>
        <begin position="20"/>
        <end position="42"/>
    </location>
</feature>
<protein>
    <recommendedName>
        <fullName evidence="2">diguanylate cyclase</fullName>
        <ecNumber evidence="2">2.7.7.65</ecNumber>
    </recommendedName>
</protein>
<dbReference type="GO" id="GO:0043709">
    <property type="term" value="P:cell adhesion involved in single-species biofilm formation"/>
    <property type="evidence" value="ECO:0007669"/>
    <property type="project" value="TreeGrafter"/>
</dbReference>
<evidence type="ECO:0000256" key="6">
    <source>
        <dbReference type="ARBA" id="ARBA00023136"/>
    </source>
</evidence>
<keyword evidence="11" id="KW-1185">Reference proteome</keyword>
<evidence type="ECO:0000259" key="9">
    <source>
        <dbReference type="PROSITE" id="PS50887"/>
    </source>
</evidence>
<gene>
    <name evidence="10" type="ORF">BGL_2c27530</name>
</gene>
<evidence type="ECO:0000313" key="11">
    <source>
        <dbReference type="Proteomes" id="UP000031838"/>
    </source>
</evidence>
<evidence type="ECO:0000256" key="3">
    <source>
        <dbReference type="ARBA" id="ARBA00022475"/>
    </source>
</evidence>
<dbReference type="SUPFAM" id="SSF55073">
    <property type="entry name" value="Nucleotide cyclase"/>
    <property type="match status" value="1"/>
</dbReference>
<dbReference type="InterPro" id="IPR029787">
    <property type="entry name" value="Nucleotide_cyclase"/>
</dbReference>
<dbReference type="Pfam" id="PF00990">
    <property type="entry name" value="GGDEF"/>
    <property type="match status" value="1"/>
</dbReference>
<dbReference type="FunFam" id="3.30.70.270:FF:000001">
    <property type="entry name" value="Diguanylate cyclase domain protein"/>
    <property type="match status" value="1"/>
</dbReference>
<dbReference type="Gene3D" id="3.30.70.270">
    <property type="match status" value="1"/>
</dbReference>
<keyword evidence="6 8" id="KW-0472">Membrane</keyword>
<dbReference type="CDD" id="cd01949">
    <property type="entry name" value="GGDEF"/>
    <property type="match status" value="1"/>
</dbReference>
<dbReference type="AlphaFoldDB" id="A0A0B6RZM6"/>
<dbReference type="KEGG" id="bgp:BGL_2c27530"/>
<dbReference type="Pfam" id="PF02743">
    <property type="entry name" value="dCache_1"/>
    <property type="match status" value="1"/>
</dbReference>
<evidence type="ECO:0000256" key="5">
    <source>
        <dbReference type="ARBA" id="ARBA00022989"/>
    </source>
</evidence>
<dbReference type="InterPro" id="IPR050469">
    <property type="entry name" value="Diguanylate_Cyclase"/>
</dbReference>
<dbReference type="GO" id="GO:1902201">
    <property type="term" value="P:negative regulation of bacterial-type flagellum-dependent cell motility"/>
    <property type="evidence" value="ECO:0007669"/>
    <property type="project" value="TreeGrafter"/>
</dbReference>
<accession>A0A0B6RZM6</accession>
<dbReference type="SMART" id="SM00267">
    <property type="entry name" value="GGDEF"/>
    <property type="match status" value="1"/>
</dbReference>
<dbReference type="EMBL" id="CP002581">
    <property type="protein sequence ID" value="AJK50807.1"/>
    <property type="molecule type" value="Genomic_DNA"/>
</dbReference>
<evidence type="ECO:0000256" key="4">
    <source>
        <dbReference type="ARBA" id="ARBA00022692"/>
    </source>
</evidence>
<comment type="catalytic activity">
    <reaction evidence="7">
        <text>2 GTP = 3',3'-c-di-GMP + 2 diphosphate</text>
        <dbReference type="Rhea" id="RHEA:24898"/>
        <dbReference type="ChEBI" id="CHEBI:33019"/>
        <dbReference type="ChEBI" id="CHEBI:37565"/>
        <dbReference type="ChEBI" id="CHEBI:58805"/>
        <dbReference type="EC" id="2.7.7.65"/>
    </reaction>
</comment>
<dbReference type="CDD" id="cd12914">
    <property type="entry name" value="PDC1_DGC_like"/>
    <property type="match status" value="1"/>
</dbReference>
<dbReference type="PANTHER" id="PTHR45138:SF9">
    <property type="entry name" value="DIGUANYLATE CYCLASE DGCM-RELATED"/>
    <property type="match status" value="1"/>
</dbReference>
<keyword evidence="3" id="KW-1003">Cell membrane</keyword>
<evidence type="ECO:0000256" key="7">
    <source>
        <dbReference type="ARBA" id="ARBA00034247"/>
    </source>
</evidence>
<dbReference type="PANTHER" id="PTHR45138">
    <property type="entry name" value="REGULATORY COMPONENTS OF SENSORY TRANSDUCTION SYSTEM"/>
    <property type="match status" value="1"/>
</dbReference>
<sequence>MAVSTSLGKIADWAGRNFLVIGALGTLMSVATSAISVITLWAGHDEVITHAHENSRNVTAVLASEIARTVETSNMALMSLATNISNPAFRNMDPRLRHDLLFDRTAAQHITGMGVTDAEGRVIDGCCSPTHRWDLSDRDYFKAPRDTPGIGLYVSEPYEARSRGGTRSIALSRRIDGADHAFAGIAVVAIDLAYFSQLLERLDVGAHGISAIVRTDGTMLARNPPISAHQMANLRRSDTFARMTRHDSGFYVARSSIDGTVRLYTYQRVPGTPLIAVVAPAESDVLAGFNGMAWKVGVSAATISTLFCAAVWLLAFVLRDNLNKQRKLAELSRTDALTGLLNRRALDAVLTDEWQRVLRGDNCLSVLFIDADHFKQYNDLHGHAKGDTALRFVAACIGKHVRRHGDTAARYGGEEFVAVLANTDAHGAWAVAEAIREEIEANKLADFPEPIPAVTVSIGCATGRKGRPSSVETLCRQADLALYQAKRSGRNRVGVAPMEDGETAT</sequence>
<dbReference type="GO" id="GO:0052621">
    <property type="term" value="F:diguanylate cyclase activity"/>
    <property type="evidence" value="ECO:0007669"/>
    <property type="project" value="UniProtKB-EC"/>
</dbReference>
<dbReference type="CDD" id="cd12915">
    <property type="entry name" value="PDC2_DGC_like"/>
    <property type="match status" value="1"/>
</dbReference>
<evidence type="ECO:0000256" key="2">
    <source>
        <dbReference type="ARBA" id="ARBA00012528"/>
    </source>
</evidence>
<evidence type="ECO:0000313" key="10">
    <source>
        <dbReference type="EMBL" id="AJK50807.1"/>
    </source>
</evidence>
<feature type="domain" description="GGDEF" evidence="9">
    <location>
        <begin position="362"/>
        <end position="498"/>
    </location>
</feature>
<evidence type="ECO:0000256" key="1">
    <source>
        <dbReference type="ARBA" id="ARBA00004651"/>
    </source>
</evidence>
<dbReference type="InterPro" id="IPR000160">
    <property type="entry name" value="GGDEF_dom"/>
</dbReference>
<dbReference type="Proteomes" id="UP000031838">
    <property type="component" value="Chromosome 2"/>
</dbReference>
<dbReference type="NCBIfam" id="TIGR00254">
    <property type="entry name" value="GGDEF"/>
    <property type="match status" value="1"/>
</dbReference>
<feature type="transmembrane region" description="Helical" evidence="8">
    <location>
        <begin position="296"/>
        <end position="318"/>
    </location>
</feature>
<dbReference type="EC" id="2.7.7.65" evidence="2"/>